<dbReference type="Pfam" id="PF00252">
    <property type="entry name" value="Ribosomal_L16"/>
    <property type="match status" value="1"/>
</dbReference>
<dbReference type="Gene3D" id="3.90.1170.10">
    <property type="entry name" value="Ribosomal protein L10e/L16"/>
    <property type="match status" value="1"/>
</dbReference>
<keyword evidence="2 6" id="KW-0689">Ribosomal protein</keyword>
<gene>
    <name evidence="6" type="primary">Mrpl16</name>
    <name evidence="6" type="ORF">E2C01_014889</name>
</gene>
<reference evidence="6 7" key="1">
    <citation type="submission" date="2019-05" db="EMBL/GenBank/DDBJ databases">
        <title>Another draft genome of Portunus trituberculatus and its Hox gene families provides insights of decapod evolution.</title>
        <authorList>
            <person name="Jeong J.-H."/>
            <person name="Song I."/>
            <person name="Kim S."/>
            <person name="Choi T."/>
            <person name="Kim D."/>
            <person name="Ryu S."/>
            <person name="Kim W."/>
        </authorList>
    </citation>
    <scope>NUCLEOTIDE SEQUENCE [LARGE SCALE GENOMIC DNA]</scope>
    <source>
        <tissue evidence="6">Muscle</tissue>
    </source>
</reference>
<dbReference type="GO" id="GO:0005762">
    <property type="term" value="C:mitochondrial large ribosomal subunit"/>
    <property type="evidence" value="ECO:0007669"/>
    <property type="project" value="TreeGrafter"/>
</dbReference>
<protein>
    <recommendedName>
        <fullName evidence="4">Large ribosomal subunit protein uL16m</fullName>
    </recommendedName>
    <alternativeName>
        <fullName evidence="5">39S ribosomal protein L16, mitochondrial</fullName>
    </alternativeName>
</protein>
<dbReference type="GO" id="GO:0019843">
    <property type="term" value="F:rRNA binding"/>
    <property type="evidence" value="ECO:0007669"/>
    <property type="project" value="InterPro"/>
</dbReference>
<proteinExistence type="inferred from homology"/>
<evidence type="ECO:0000256" key="3">
    <source>
        <dbReference type="ARBA" id="ARBA00023274"/>
    </source>
</evidence>
<dbReference type="SUPFAM" id="SSF54686">
    <property type="entry name" value="Ribosomal protein L16p/L10e"/>
    <property type="match status" value="1"/>
</dbReference>
<evidence type="ECO:0000256" key="2">
    <source>
        <dbReference type="ARBA" id="ARBA00022980"/>
    </source>
</evidence>
<comment type="similarity">
    <text evidence="1">Belongs to the universal ribosomal protein uL16 family.</text>
</comment>
<evidence type="ECO:0000256" key="1">
    <source>
        <dbReference type="ARBA" id="ARBA00008931"/>
    </source>
</evidence>
<evidence type="ECO:0000256" key="5">
    <source>
        <dbReference type="ARBA" id="ARBA00035440"/>
    </source>
</evidence>
<dbReference type="PANTHER" id="PTHR12220">
    <property type="entry name" value="50S/60S RIBOSOMAL PROTEIN L16"/>
    <property type="match status" value="1"/>
</dbReference>
<dbReference type="EMBL" id="VSRR010001028">
    <property type="protein sequence ID" value="MPC21886.1"/>
    <property type="molecule type" value="Genomic_DNA"/>
</dbReference>
<keyword evidence="3" id="KW-0687">Ribonucleoprotein</keyword>
<comment type="caution">
    <text evidence="6">The sequence shown here is derived from an EMBL/GenBank/DDBJ whole genome shotgun (WGS) entry which is preliminary data.</text>
</comment>
<sequence>MSFSDKAAVWTQKAGYKNFPVPPNYDHIQVPTEKQRLKFYQKVPQYPGNIRPPKMTKRLDLIRGEEEIHRDLLLKQYGIVCRKKKTNHTFLNTQARRGGMLRHGHIEMIRMTIARKIDMSKMFAIWRIDAPWKPITKKGQGKRMGGGKGSIDHYVTPIKAERVIIEVGGKCSFEEVSSYTLKPLLLN</sequence>
<dbReference type="InterPro" id="IPR047873">
    <property type="entry name" value="Ribosomal_uL16"/>
</dbReference>
<evidence type="ECO:0000313" key="7">
    <source>
        <dbReference type="Proteomes" id="UP000324222"/>
    </source>
</evidence>
<keyword evidence="7" id="KW-1185">Reference proteome</keyword>
<evidence type="ECO:0000256" key="4">
    <source>
        <dbReference type="ARBA" id="ARBA00035302"/>
    </source>
</evidence>
<evidence type="ECO:0000313" key="6">
    <source>
        <dbReference type="EMBL" id="MPC21886.1"/>
    </source>
</evidence>
<dbReference type="InterPro" id="IPR000114">
    <property type="entry name" value="Ribosomal_uL16_bact-type"/>
</dbReference>
<dbReference type="OrthoDB" id="268521at2759"/>
<dbReference type="GO" id="GO:0032543">
    <property type="term" value="P:mitochondrial translation"/>
    <property type="evidence" value="ECO:0007669"/>
    <property type="project" value="TreeGrafter"/>
</dbReference>
<dbReference type="GO" id="GO:0003735">
    <property type="term" value="F:structural constituent of ribosome"/>
    <property type="evidence" value="ECO:0007669"/>
    <property type="project" value="InterPro"/>
</dbReference>
<accession>A0A5B7DLN2</accession>
<dbReference type="PANTHER" id="PTHR12220:SF13">
    <property type="entry name" value="LARGE RIBOSOMAL SUBUNIT PROTEIN UL16M"/>
    <property type="match status" value="1"/>
</dbReference>
<organism evidence="6 7">
    <name type="scientific">Portunus trituberculatus</name>
    <name type="common">Swimming crab</name>
    <name type="synonym">Neptunus trituberculatus</name>
    <dbReference type="NCBI Taxonomy" id="210409"/>
    <lineage>
        <taxon>Eukaryota</taxon>
        <taxon>Metazoa</taxon>
        <taxon>Ecdysozoa</taxon>
        <taxon>Arthropoda</taxon>
        <taxon>Crustacea</taxon>
        <taxon>Multicrustacea</taxon>
        <taxon>Malacostraca</taxon>
        <taxon>Eumalacostraca</taxon>
        <taxon>Eucarida</taxon>
        <taxon>Decapoda</taxon>
        <taxon>Pleocyemata</taxon>
        <taxon>Brachyura</taxon>
        <taxon>Eubrachyura</taxon>
        <taxon>Portunoidea</taxon>
        <taxon>Portunidae</taxon>
        <taxon>Portuninae</taxon>
        <taxon>Portunus</taxon>
    </lineage>
</organism>
<dbReference type="CDD" id="cd01433">
    <property type="entry name" value="Ribosomal_L16_L10e"/>
    <property type="match status" value="1"/>
</dbReference>
<dbReference type="InterPro" id="IPR036920">
    <property type="entry name" value="Ribosomal_uL16_sf"/>
</dbReference>
<name>A0A5B7DLN2_PORTR</name>
<dbReference type="AlphaFoldDB" id="A0A5B7DLN2"/>
<dbReference type="Proteomes" id="UP000324222">
    <property type="component" value="Unassembled WGS sequence"/>
</dbReference>
<dbReference type="InterPro" id="IPR016180">
    <property type="entry name" value="Ribosomal_uL16_dom"/>
</dbReference>